<dbReference type="GO" id="GO:0032259">
    <property type="term" value="P:methylation"/>
    <property type="evidence" value="ECO:0007669"/>
    <property type="project" value="UniProtKB-KW"/>
</dbReference>
<dbReference type="FunFam" id="3.40.10.10:FF:000001">
    <property type="entry name" value="DNA-3-methyladenine glycosylase 2"/>
    <property type="match status" value="1"/>
</dbReference>
<evidence type="ECO:0000256" key="3">
    <source>
        <dbReference type="ARBA" id="ARBA00012000"/>
    </source>
</evidence>
<reference evidence="16 17" key="1">
    <citation type="submission" date="2020-08" db="EMBL/GenBank/DDBJ databases">
        <title>Sequencing the genomes of 1000 actinobacteria strains.</title>
        <authorList>
            <person name="Klenk H.-P."/>
        </authorList>
    </citation>
    <scope>NUCLEOTIDE SEQUENCE [LARGE SCALE GENOMIC DNA]</scope>
    <source>
        <strain evidence="16 17">DSM 20419</strain>
    </source>
</reference>
<dbReference type="PROSITE" id="PS00041">
    <property type="entry name" value="HTH_ARAC_FAMILY_1"/>
    <property type="match status" value="1"/>
</dbReference>
<comment type="catalytic activity">
    <reaction evidence="1">
        <text>Hydrolysis of alkylated DNA, releasing 3-methyladenine, 3-methylguanine, 7-methylguanine and 7-methyladenine.</text>
        <dbReference type="EC" id="3.2.2.21"/>
    </reaction>
</comment>
<comment type="cofactor">
    <cofactor evidence="2">
        <name>Zn(2+)</name>
        <dbReference type="ChEBI" id="CHEBI:29105"/>
    </cofactor>
</comment>
<evidence type="ECO:0000256" key="5">
    <source>
        <dbReference type="ARBA" id="ARBA00022679"/>
    </source>
</evidence>
<dbReference type="SUPFAM" id="SSF46689">
    <property type="entry name" value="Homeodomain-like"/>
    <property type="match status" value="1"/>
</dbReference>
<accession>A0A7W4UNA7</accession>
<dbReference type="GO" id="GO:0008168">
    <property type="term" value="F:methyltransferase activity"/>
    <property type="evidence" value="ECO:0007669"/>
    <property type="project" value="UniProtKB-KW"/>
</dbReference>
<feature type="compositionally biased region" description="Polar residues" evidence="14">
    <location>
        <begin position="524"/>
        <end position="537"/>
    </location>
</feature>
<dbReference type="SMART" id="SM00478">
    <property type="entry name" value="ENDO3c"/>
    <property type="match status" value="1"/>
</dbReference>
<dbReference type="SMART" id="SM00342">
    <property type="entry name" value="HTH_ARAC"/>
    <property type="match status" value="1"/>
</dbReference>
<proteinExistence type="predicted"/>
<dbReference type="InterPro" id="IPR018060">
    <property type="entry name" value="HTH_AraC"/>
</dbReference>
<evidence type="ECO:0000256" key="7">
    <source>
        <dbReference type="ARBA" id="ARBA00022763"/>
    </source>
</evidence>
<dbReference type="Gene3D" id="3.40.10.10">
    <property type="entry name" value="DNA Methylphosphotriester Repair Domain"/>
    <property type="match status" value="1"/>
</dbReference>
<dbReference type="InterPro" id="IPR018062">
    <property type="entry name" value="HTH_AraC-typ_CS"/>
</dbReference>
<dbReference type="CDD" id="cd00056">
    <property type="entry name" value="ENDO3c"/>
    <property type="match status" value="1"/>
</dbReference>
<keyword evidence="13" id="KW-0234">DNA repair</keyword>
<keyword evidence="16" id="KW-0326">Glycosidase</keyword>
<dbReference type="GO" id="GO:0043916">
    <property type="term" value="F:DNA-7-methylguanine glycosylase activity"/>
    <property type="evidence" value="ECO:0007669"/>
    <property type="project" value="TreeGrafter"/>
</dbReference>
<dbReference type="GO" id="GO:0006307">
    <property type="term" value="P:DNA alkylation repair"/>
    <property type="evidence" value="ECO:0007669"/>
    <property type="project" value="TreeGrafter"/>
</dbReference>
<keyword evidence="16" id="KW-0378">Hydrolase</keyword>
<feature type="region of interest" description="Disordered" evidence="14">
    <location>
        <begin position="516"/>
        <end position="537"/>
    </location>
</feature>
<dbReference type="InterPro" id="IPR023170">
    <property type="entry name" value="HhH_base_excis_C"/>
</dbReference>
<dbReference type="RefSeq" id="WP_183624082.1">
    <property type="nucleotide sequence ID" value="NZ_JACHWJ010000002.1"/>
</dbReference>
<keyword evidence="11" id="KW-0010">Activator</keyword>
<dbReference type="PROSITE" id="PS01124">
    <property type="entry name" value="HTH_ARAC_FAMILY_2"/>
    <property type="match status" value="1"/>
</dbReference>
<keyword evidence="10" id="KW-0238">DNA-binding</keyword>
<dbReference type="InterPro" id="IPR035451">
    <property type="entry name" value="Ada-like_dom_sf"/>
</dbReference>
<dbReference type="PANTHER" id="PTHR43003:SF13">
    <property type="entry name" value="DNA-3-METHYLADENINE GLYCOSYLASE 2"/>
    <property type="match status" value="1"/>
</dbReference>
<organism evidence="16 17">
    <name type="scientific">Pseudoclavibacter helvolus</name>
    <dbReference type="NCBI Taxonomy" id="255205"/>
    <lineage>
        <taxon>Bacteria</taxon>
        <taxon>Bacillati</taxon>
        <taxon>Actinomycetota</taxon>
        <taxon>Actinomycetes</taxon>
        <taxon>Micrococcales</taxon>
        <taxon>Microbacteriaceae</taxon>
        <taxon>Pseudoclavibacter</taxon>
    </lineage>
</organism>
<dbReference type="Pfam" id="PF12833">
    <property type="entry name" value="HTH_18"/>
    <property type="match status" value="1"/>
</dbReference>
<evidence type="ECO:0000256" key="6">
    <source>
        <dbReference type="ARBA" id="ARBA00022723"/>
    </source>
</evidence>
<dbReference type="GO" id="GO:0043565">
    <property type="term" value="F:sequence-specific DNA binding"/>
    <property type="evidence" value="ECO:0007669"/>
    <property type="project" value="InterPro"/>
</dbReference>
<evidence type="ECO:0000256" key="10">
    <source>
        <dbReference type="ARBA" id="ARBA00023125"/>
    </source>
</evidence>
<comment type="caution">
    <text evidence="16">The sequence shown here is derived from an EMBL/GenBank/DDBJ whole genome shotgun (WGS) entry which is preliminary data.</text>
</comment>
<evidence type="ECO:0000313" key="16">
    <source>
        <dbReference type="EMBL" id="MBB2957328.1"/>
    </source>
</evidence>
<keyword evidence="17" id="KW-1185">Reference proteome</keyword>
<dbReference type="SUPFAM" id="SSF48150">
    <property type="entry name" value="DNA-glycosylase"/>
    <property type="match status" value="1"/>
</dbReference>
<dbReference type="GO" id="GO:0003700">
    <property type="term" value="F:DNA-binding transcription factor activity"/>
    <property type="evidence" value="ECO:0007669"/>
    <property type="project" value="InterPro"/>
</dbReference>
<keyword evidence="5" id="KW-0808">Transferase</keyword>
<dbReference type="EC" id="3.2.2.21" evidence="3"/>
<evidence type="ECO:0000256" key="1">
    <source>
        <dbReference type="ARBA" id="ARBA00000086"/>
    </source>
</evidence>
<dbReference type="Gene3D" id="3.30.310.20">
    <property type="entry name" value="DNA-3-methyladenine glycosylase AlkA, N-terminal domain"/>
    <property type="match status" value="1"/>
</dbReference>
<keyword evidence="4" id="KW-0489">Methyltransferase</keyword>
<dbReference type="GO" id="GO:0006285">
    <property type="term" value="P:base-excision repair, AP site formation"/>
    <property type="evidence" value="ECO:0007669"/>
    <property type="project" value="TreeGrafter"/>
</dbReference>
<evidence type="ECO:0000256" key="2">
    <source>
        <dbReference type="ARBA" id="ARBA00001947"/>
    </source>
</evidence>
<dbReference type="Pfam" id="PF02805">
    <property type="entry name" value="Ada_Zn_binding"/>
    <property type="match status" value="1"/>
</dbReference>
<dbReference type="GO" id="GO:0032993">
    <property type="term" value="C:protein-DNA complex"/>
    <property type="evidence" value="ECO:0007669"/>
    <property type="project" value="TreeGrafter"/>
</dbReference>
<dbReference type="EMBL" id="JACHWJ010000002">
    <property type="protein sequence ID" value="MBB2957328.1"/>
    <property type="molecule type" value="Genomic_DNA"/>
</dbReference>
<dbReference type="InterPro" id="IPR010316">
    <property type="entry name" value="AlkA_N"/>
</dbReference>
<evidence type="ECO:0000256" key="9">
    <source>
        <dbReference type="ARBA" id="ARBA00023015"/>
    </source>
</evidence>
<evidence type="ECO:0000256" key="12">
    <source>
        <dbReference type="ARBA" id="ARBA00023163"/>
    </source>
</evidence>
<dbReference type="GO" id="GO:0032131">
    <property type="term" value="F:alkylated DNA binding"/>
    <property type="evidence" value="ECO:0007669"/>
    <property type="project" value="TreeGrafter"/>
</dbReference>
<evidence type="ECO:0000313" key="17">
    <source>
        <dbReference type="Proteomes" id="UP000545286"/>
    </source>
</evidence>
<evidence type="ECO:0000256" key="8">
    <source>
        <dbReference type="ARBA" id="ARBA00022833"/>
    </source>
</evidence>
<gene>
    <name evidence="16" type="ORF">FHX72_001465</name>
</gene>
<dbReference type="InterPro" id="IPR009057">
    <property type="entry name" value="Homeodomain-like_sf"/>
</dbReference>
<protein>
    <recommendedName>
        <fullName evidence="3">DNA-3-methyladenine glycosylase II</fullName>
        <ecNumber evidence="3">3.2.2.21</ecNumber>
    </recommendedName>
</protein>
<dbReference type="GO" id="GO:0008270">
    <property type="term" value="F:zinc ion binding"/>
    <property type="evidence" value="ECO:0007669"/>
    <property type="project" value="InterPro"/>
</dbReference>
<dbReference type="InterPro" id="IPR037046">
    <property type="entry name" value="AlkA_N_sf"/>
</dbReference>
<dbReference type="InterPro" id="IPR011257">
    <property type="entry name" value="DNA_glycosylase"/>
</dbReference>
<dbReference type="GO" id="GO:0005737">
    <property type="term" value="C:cytoplasm"/>
    <property type="evidence" value="ECO:0007669"/>
    <property type="project" value="TreeGrafter"/>
</dbReference>
<evidence type="ECO:0000256" key="11">
    <source>
        <dbReference type="ARBA" id="ARBA00023159"/>
    </source>
</evidence>
<dbReference type="Pfam" id="PF06029">
    <property type="entry name" value="AlkA_N"/>
    <property type="match status" value="1"/>
</dbReference>
<keyword evidence="7" id="KW-0227">DNA damage</keyword>
<evidence type="ECO:0000256" key="14">
    <source>
        <dbReference type="SAM" id="MobiDB-lite"/>
    </source>
</evidence>
<dbReference type="Proteomes" id="UP000545286">
    <property type="component" value="Unassembled WGS sequence"/>
</dbReference>
<dbReference type="PANTHER" id="PTHR43003">
    <property type="entry name" value="DNA-3-METHYLADENINE GLYCOSYLASE"/>
    <property type="match status" value="1"/>
</dbReference>
<dbReference type="InterPro" id="IPR003265">
    <property type="entry name" value="HhH-GPD_domain"/>
</dbReference>
<name>A0A7W4UNA7_9MICO</name>
<dbReference type="AlphaFoldDB" id="A0A7W4UNA7"/>
<dbReference type="SUPFAM" id="SSF57884">
    <property type="entry name" value="Ada DNA repair protein, N-terminal domain (N-Ada 10)"/>
    <property type="match status" value="1"/>
</dbReference>
<dbReference type="InterPro" id="IPR051912">
    <property type="entry name" value="Alkylbase_DNA_Glycosylase/TA"/>
</dbReference>
<keyword evidence="6" id="KW-0479">Metal-binding</keyword>
<sequence>MASTTLTREDRYRAILAKDRRFDGQFITAVGSTGIYCRPSCPARTPKRENVTFYPTSAAAHEAGYRACKRCLPDAAPGDPAWNVRGDVAGRAMRLIADGVVEREGVTGLAARLGFSSRHLGRVLAAELGAGPLALARAQRARTAAALLGATELPLADVAFAAGFASVRQFNETVQEVFQLTPTLVRAKSRGRSTTGADQLGGASAFGSGLALGDGAVPLTLALAYREPYDAAGVFAWLRERAIAGVEVATENSYERSLNLPGGPAWFGVDAAGSQSSSLRLRARLTDLSDLQTLVTRVRRLFDLDADPTAIDGALSVHPAIAARVRLRPGRRLPGAVDPDEMLFRAIIGQQITVSAARTALGRLAARAGTSLTQEGDAEETSADQGVTRLFPRASAIAALGEESFAGPRSRSATITSIAEALASGELQLSAGDDIAEQHAALTAFKGIGDWTAGYVSMRVLANPDVLLTGDVALRSGAKALGLQSEPKALIEVTEQFRPWRSYLSLHLWGATPPRTRAGATKSAVAQTTPLTTETPA</sequence>
<dbReference type="SUPFAM" id="SSF55945">
    <property type="entry name" value="TATA-box binding protein-like"/>
    <property type="match status" value="1"/>
</dbReference>
<dbReference type="SMART" id="SM01009">
    <property type="entry name" value="AlkA_N"/>
    <property type="match status" value="1"/>
</dbReference>
<dbReference type="GO" id="GO:0008725">
    <property type="term" value="F:DNA-3-methyladenine glycosylase activity"/>
    <property type="evidence" value="ECO:0007669"/>
    <property type="project" value="TreeGrafter"/>
</dbReference>
<evidence type="ECO:0000256" key="13">
    <source>
        <dbReference type="ARBA" id="ARBA00023204"/>
    </source>
</evidence>
<keyword evidence="8" id="KW-0862">Zinc</keyword>
<feature type="domain" description="HTH araC/xylS-type" evidence="15">
    <location>
        <begin position="90"/>
        <end position="188"/>
    </location>
</feature>
<keyword evidence="9" id="KW-0805">Transcription regulation</keyword>
<dbReference type="Gene3D" id="1.10.340.30">
    <property type="entry name" value="Hypothetical protein, domain 2"/>
    <property type="match status" value="1"/>
</dbReference>
<dbReference type="Gene3D" id="1.10.1670.10">
    <property type="entry name" value="Helix-hairpin-Helix base-excision DNA repair enzymes (C-terminal)"/>
    <property type="match status" value="1"/>
</dbReference>
<keyword evidence="12" id="KW-0804">Transcription</keyword>
<dbReference type="InterPro" id="IPR004026">
    <property type="entry name" value="Ada_DNA_repair_Zn-bd"/>
</dbReference>
<evidence type="ECO:0000256" key="4">
    <source>
        <dbReference type="ARBA" id="ARBA00022603"/>
    </source>
</evidence>
<dbReference type="Gene3D" id="1.10.10.60">
    <property type="entry name" value="Homeodomain-like"/>
    <property type="match status" value="1"/>
</dbReference>
<evidence type="ECO:0000259" key="15">
    <source>
        <dbReference type="PROSITE" id="PS01124"/>
    </source>
</evidence>